<dbReference type="Proteomes" id="UP000238523">
    <property type="component" value="Plasmid pRLN2"/>
</dbReference>
<dbReference type="PANTHER" id="PTHR43386:SF1">
    <property type="entry name" value="D,D-DIPEPTIDE TRANSPORT SYSTEM PERMEASE PROTEIN DDPC-RELATED"/>
    <property type="match status" value="1"/>
</dbReference>
<comment type="subcellular location">
    <subcellularLocation>
        <location evidence="1 9">Cell membrane</location>
        <topology evidence="1 9">Multi-pass membrane protein</topology>
    </subcellularLocation>
</comment>
<evidence type="ECO:0000256" key="6">
    <source>
        <dbReference type="ARBA" id="ARBA00022927"/>
    </source>
</evidence>
<dbReference type="AlphaFoldDB" id="A0A2K9ZFK4"/>
<feature type="transmembrane region" description="Helical" evidence="9">
    <location>
        <begin position="15"/>
        <end position="36"/>
    </location>
</feature>
<gene>
    <name evidence="11" type="ORF">CUJ84_pRLN2000478</name>
</gene>
<sequence length="301" mass="32457">MMGFTLRPILRQKKALAGLVIIVSLWLMALFAPIVAPGEPGARVGRSHQPPSIEHVMGTTKMGRDVYRQFVWGARSSLSVGFATGIAITVLGTAIGLIAGYAGGRTDAVLDLATNAVLVVPNMPLLILLASFAGTVGPMTIMAIIALTSWPWGARMTRSQTMALRNRDFVTASKMIGEPAWRIIFVEILPNLTTLIGINLVGSIIYAIVAQTTLEYLGFGDPLKVSWGTMLYNAQNSSAIMVGAWWDIGVPALGIALTGLGLALLNFTFDEIANPQLRSGPALTRWFRLNRARNRELELGR</sequence>
<dbReference type="CDD" id="cd06261">
    <property type="entry name" value="TM_PBP2"/>
    <property type="match status" value="1"/>
</dbReference>
<evidence type="ECO:0000256" key="1">
    <source>
        <dbReference type="ARBA" id="ARBA00004651"/>
    </source>
</evidence>
<dbReference type="InterPro" id="IPR000515">
    <property type="entry name" value="MetI-like"/>
</dbReference>
<dbReference type="Pfam" id="PF12911">
    <property type="entry name" value="OppC_N"/>
    <property type="match status" value="1"/>
</dbReference>
<name>A0A2K9ZFK4_RHILE</name>
<evidence type="ECO:0000256" key="2">
    <source>
        <dbReference type="ARBA" id="ARBA00022448"/>
    </source>
</evidence>
<dbReference type="EMBL" id="CP025014">
    <property type="protein sequence ID" value="AUW47016.1"/>
    <property type="molecule type" value="Genomic_DNA"/>
</dbReference>
<dbReference type="GO" id="GO:0015031">
    <property type="term" value="P:protein transport"/>
    <property type="evidence" value="ECO:0007669"/>
    <property type="project" value="UniProtKB-KW"/>
</dbReference>
<comment type="similarity">
    <text evidence="9">Belongs to the binding-protein-dependent transport system permease family.</text>
</comment>
<accession>A0A2K9ZFK4</accession>
<keyword evidence="3" id="KW-1003">Cell membrane</keyword>
<evidence type="ECO:0000256" key="5">
    <source>
        <dbReference type="ARBA" id="ARBA00022856"/>
    </source>
</evidence>
<dbReference type="InterPro" id="IPR025966">
    <property type="entry name" value="OppC_N"/>
</dbReference>
<keyword evidence="2 9" id="KW-0813">Transport</keyword>
<keyword evidence="4 9" id="KW-0812">Transmembrane</keyword>
<evidence type="ECO:0000313" key="12">
    <source>
        <dbReference type="Proteomes" id="UP000238523"/>
    </source>
</evidence>
<keyword evidence="5" id="KW-0571">Peptide transport</keyword>
<dbReference type="InterPro" id="IPR035906">
    <property type="entry name" value="MetI-like_sf"/>
</dbReference>
<feature type="transmembrane region" description="Helical" evidence="9">
    <location>
        <begin position="78"/>
        <end position="103"/>
    </location>
</feature>
<evidence type="ECO:0000256" key="3">
    <source>
        <dbReference type="ARBA" id="ARBA00022475"/>
    </source>
</evidence>
<reference evidence="11 12" key="1">
    <citation type="submission" date="2017-11" db="EMBL/GenBank/DDBJ databases">
        <title>Complete genome of Rhizobium leguminosarum Norway, an ineffective micro-symbiont.</title>
        <authorList>
            <person name="Hoffrichter A."/>
            <person name="Liang J."/>
            <person name="Brachmann A."/>
            <person name="Marin M."/>
        </authorList>
    </citation>
    <scope>NUCLEOTIDE SEQUENCE [LARGE SCALE GENOMIC DNA]</scope>
    <source>
        <strain evidence="11 12">Norway</strain>
        <plasmid evidence="12">Plasmid prln2</plasmid>
    </source>
</reference>
<dbReference type="SUPFAM" id="SSF161098">
    <property type="entry name" value="MetI-like"/>
    <property type="match status" value="1"/>
</dbReference>
<evidence type="ECO:0000256" key="4">
    <source>
        <dbReference type="ARBA" id="ARBA00022692"/>
    </source>
</evidence>
<keyword evidence="11" id="KW-0614">Plasmid</keyword>
<dbReference type="GO" id="GO:0071916">
    <property type="term" value="F:dipeptide transmembrane transporter activity"/>
    <property type="evidence" value="ECO:0007669"/>
    <property type="project" value="TreeGrafter"/>
</dbReference>
<evidence type="ECO:0000256" key="7">
    <source>
        <dbReference type="ARBA" id="ARBA00022989"/>
    </source>
</evidence>
<organism evidence="11 12">
    <name type="scientific">Rhizobium leguminosarum</name>
    <dbReference type="NCBI Taxonomy" id="384"/>
    <lineage>
        <taxon>Bacteria</taxon>
        <taxon>Pseudomonadati</taxon>
        <taxon>Pseudomonadota</taxon>
        <taxon>Alphaproteobacteria</taxon>
        <taxon>Hyphomicrobiales</taxon>
        <taxon>Rhizobiaceae</taxon>
        <taxon>Rhizobium/Agrobacterium group</taxon>
        <taxon>Rhizobium</taxon>
    </lineage>
</organism>
<dbReference type="PANTHER" id="PTHR43386">
    <property type="entry name" value="OLIGOPEPTIDE TRANSPORT SYSTEM PERMEASE PROTEIN APPC"/>
    <property type="match status" value="1"/>
</dbReference>
<feature type="transmembrane region" description="Helical" evidence="9">
    <location>
        <begin position="123"/>
        <end position="150"/>
    </location>
</feature>
<keyword evidence="7 9" id="KW-1133">Transmembrane helix</keyword>
<keyword evidence="6" id="KW-0653">Protein transport</keyword>
<geneLocation type="plasmid" evidence="12">
    <name>prln2</name>
</geneLocation>
<evidence type="ECO:0000259" key="10">
    <source>
        <dbReference type="PROSITE" id="PS50928"/>
    </source>
</evidence>
<proteinExistence type="inferred from homology"/>
<protein>
    <submittedName>
        <fullName evidence="11">Peptide ABC transporter permease</fullName>
    </submittedName>
</protein>
<dbReference type="Pfam" id="PF00528">
    <property type="entry name" value="BPD_transp_1"/>
    <property type="match status" value="1"/>
</dbReference>
<dbReference type="GO" id="GO:0005886">
    <property type="term" value="C:plasma membrane"/>
    <property type="evidence" value="ECO:0007669"/>
    <property type="project" value="UniProtKB-SubCell"/>
</dbReference>
<evidence type="ECO:0000256" key="9">
    <source>
        <dbReference type="RuleBase" id="RU363032"/>
    </source>
</evidence>
<evidence type="ECO:0000256" key="8">
    <source>
        <dbReference type="ARBA" id="ARBA00023136"/>
    </source>
</evidence>
<evidence type="ECO:0000313" key="11">
    <source>
        <dbReference type="EMBL" id="AUW47016.1"/>
    </source>
</evidence>
<dbReference type="PROSITE" id="PS50928">
    <property type="entry name" value="ABC_TM1"/>
    <property type="match status" value="1"/>
</dbReference>
<keyword evidence="8 9" id="KW-0472">Membrane</keyword>
<feature type="domain" description="ABC transmembrane type-1" evidence="10">
    <location>
        <begin position="74"/>
        <end position="266"/>
    </location>
</feature>
<dbReference type="Gene3D" id="1.10.3720.10">
    <property type="entry name" value="MetI-like"/>
    <property type="match status" value="1"/>
</dbReference>
<feature type="transmembrane region" description="Helical" evidence="9">
    <location>
        <begin position="183"/>
        <end position="209"/>
    </location>
</feature>
<dbReference type="InterPro" id="IPR050366">
    <property type="entry name" value="BP-dependent_transpt_permease"/>
</dbReference>
<feature type="transmembrane region" description="Helical" evidence="9">
    <location>
        <begin position="248"/>
        <end position="269"/>
    </location>
</feature>